<evidence type="ECO:0000313" key="1">
    <source>
        <dbReference type="EMBL" id="SEQ48172.1"/>
    </source>
</evidence>
<reference evidence="2" key="1">
    <citation type="submission" date="2016-10" db="EMBL/GenBank/DDBJ databases">
        <authorList>
            <person name="Varghese N."/>
            <person name="Submissions S."/>
        </authorList>
    </citation>
    <scope>NUCLEOTIDE SEQUENCE [LARGE SCALE GENOMIC DNA]</scope>
    <source>
        <strain evidence="2">DSM 18887</strain>
    </source>
</reference>
<name>A0A1H9GDH4_9GAMM</name>
<sequence length="66" mass="7351">MARYASGSKIEAIKNMTNCAIRDQQALIDAHLGINDPESAIAIHDAKEWIKDFKRLKKILAGSNQQ</sequence>
<protein>
    <submittedName>
        <fullName evidence="1">Uncharacterized protein</fullName>
    </submittedName>
</protein>
<organism evidence="1 2">
    <name type="scientific">Amphritea atlantica</name>
    <dbReference type="NCBI Taxonomy" id="355243"/>
    <lineage>
        <taxon>Bacteria</taxon>
        <taxon>Pseudomonadati</taxon>
        <taxon>Pseudomonadota</taxon>
        <taxon>Gammaproteobacteria</taxon>
        <taxon>Oceanospirillales</taxon>
        <taxon>Oceanospirillaceae</taxon>
        <taxon>Amphritea</taxon>
    </lineage>
</organism>
<evidence type="ECO:0000313" key="2">
    <source>
        <dbReference type="Proteomes" id="UP000198749"/>
    </source>
</evidence>
<gene>
    <name evidence="1" type="ORF">SAMN03080615_01622</name>
</gene>
<dbReference type="EMBL" id="FOGB01000004">
    <property type="protein sequence ID" value="SEQ48172.1"/>
    <property type="molecule type" value="Genomic_DNA"/>
</dbReference>
<dbReference type="STRING" id="355243.SAMN03080615_01622"/>
<keyword evidence="2" id="KW-1185">Reference proteome</keyword>
<accession>A0A1H9GDH4</accession>
<proteinExistence type="predicted"/>
<dbReference type="Proteomes" id="UP000198749">
    <property type="component" value="Unassembled WGS sequence"/>
</dbReference>
<dbReference type="AlphaFoldDB" id="A0A1H9GDH4"/>
<dbReference type="RefSeq" id="WP_091356418.1">
    <property type="nucleotide sequence ID" value="NZ_AP025284.1"/>
</dbReference>